<evidence type="ECO:0000313" key="3">
    <source>
        <dbReference type="Proteomes" id="UP001177023"/>
    </source>
</evidence>
<dbReference type="Proteomes" id="UP001177023">
    <property type="component" value="Unassembled WGS sequence"/>
</dbReference>
<evidence type="ECO:0000313" key="2">
    <source>
        <dbReference type="EMBL" id="CAJ0567021.1"/>
    </source>
</evidence>
<proteinExistence type="predicted"/>
<comment type="caution">
    <text evidence="2">The sequence shown here is derived from an EMBL/GenBank/DDBJ whole genome shotgun (WGS) entry which is preliminary data.</text>
</comment>
<feature type="compositionally biased region" description="Basic and acidic residues" evidence="1">
    <location>
        <begin position="76"/>
        <end position="88"/>
    </location>
</feature>
<evidence type="ECO:0000256" key="1">
    <source>
        <dbReference type="SAM" id="MobiDB-lite"/>
    </source>
</evidence>
<dbReference type="AlphaFoldDB" id="A0AA36CDJ0"/>
<feature type="region of interest" description="Disordered" evidence="1">
    <location>
        <begin position="69"/>
        <end position="88"/>
    </location>
</feature>
<dbReference type="EMBL" id="CATQJA010001379">
    <property type="protein sequence ID" value="CAJ0567021.1"/>
    <property type="molecule type" value="Genomic_DNA"/>
</dbReference>
<organism evidence="2 3">
    <name type="scientific">Mesorhabditis spiculigera</name>
    <dbReference type="NCBI Taxonomy" id="96644"/>
    <lineage>
        <taxon>Eukaryota</taxon>
        <taxon>Metazoa</taxon>
        <taxon>Ecdysozoa</taxon>
        <taxon>Nematoda</taxon>
        <taxon>Chromadorea</taxon>
        <taxon>Rhabditida</taxon>
        <taxon>Rhabditina</taxon>
        <taxon>Rhabditomorpha</taxon>
        <taxon>Rhabditoidea</taxon>
        <taxon>Rhabditidae</taxon>
        <taxon>Mesorhabditinae</taxon>
        <taxon>Mesorhabditis</taxon>
    </lineage>
</organism>
<sequence length="88" mass="10680">MLKEKLKKLILHDLPANYAGLLRYNNRVNWFFTLGDETVVYLPQDFFLLEIGKNKEKLRRNRRIVFLRKTTSTNNRRKENENEIGRDR</sequence>
<reference evidence="2" key="1">
    <citation type="submission" date="2023-06" db="EMBL/GenBank/DDBJ databases">
        <authorList>
            <person name="Delattre M."/>
        </authorList>
    </citation>
    <scope>NUCLEOTIDE SEQUENCE</scope>
    <source>
        <strain evidence="2">AF72</strain>
    </source>
</reference>
<protein>
    <submittedName>
        <fullName evidence="2">Uncharacterized protein</fullName>
    </submittedName>
</protein>
<name>A0AA36CDJ0_9BILA</name>
<feature type="non-terminal residue" evidence="2">
    <location>
        <position position="1"/>
    </location>
</feature>
<gene>
    <name evidence="2" type="ORF">MSPICULIGERA_LOCUS5591</name>
</gene>
<accession>A0AA36CDJ0</accession>
<keyword evidence="3" id="KW-1185">Reference proteome</keyword>